<evidence type="ECO:0000256" key="4">
    <source>
        <dbReference type="ARBA" id="ARBA00023136"/>
    </source>
</evidence>
<evidence type="ECO:0000256" key="2">
    <source>
        <dbReference type="ARBA" id="ARBA00022692"/>
    </source>
</evidence>
<dbReference type="STRING" id="91360.SAMN05660330_01945"/>
<organism evidence="7 8">
    <name type="scientific">Desulforhopalus singaporensis</name>
    <dbReference type="NCBI Taxonomy" id="91360"/>
    <lineage>
        <taxon>Bacteria</taxon>
        <taxon>Pseudomonadati</taxon>
        <taxon>Thermodesulfobacteriota</taxon>
        <taxon>Desulfobulbia</taxon>
        <taxon>Desulfobulbales</taxon>
        <taxon>Desulfocapsaceae</taxon>
        <taxon>Desulforhopalus</taxon>
    </lineage>
</organism>
<dbReference type="GO" id="GO:0005886">
    <property type="term" value="C:plasma membrane"/>
    <property type="evidence" value="ECO:0007669"/>
    <property type="project" value="UniProtKB-SubCell"/>
</dbReference>
<dbReference type="PANTHER" id="PTHR43701:SF2">
    <property type="entry name" value="MEMBRANE TRANSPORTER PROTEIN YJNA-RELATED"/>
    <property type="match status" value="1"/>
</dbReference>
<evidence type="ECO:0000313" key="7">
    <source>
        <dbReference type="EMBL" id="SDP15055.1"/>
    </source>
</evidence>
<dbReference type="InterPro" id="IPR051598">
    <property type="entry name" value="TSUP/Inactive_protease-like"/>
</dbReference>
<protein>
    <recommendedName>
        <fullName evidence="5">Probable membrane transporter protein</fullName>
    </recommendedName>
</protein>
<proteinExistence type="inferred from homology"/>
<dbReference type="EMBL" id="FNJI01000011">
    <property type="protein sequence ID" value="SDP15055.1"/>
    <property type="molecule type" value="Genomic_DNA"/>
</dbReference>
<feature type="signal peptide" evidence="6">
    <location>
        <begin position="1"/>
        <end position="27"/>
    </location>
</feature>
<keyword evidence="6" id="KW-0732">Signal</keyword>
<feature type="transmembrane region" description="Helical" evidence="5">
    <location>
        <begin position="518"/>
        <end position="535"/>
    </location>
</feature>
<evidence type="ECO:0000256" key="1">
    <source>
        <dbReference type="ARBA" id="ARBA00004141"/>
    </source>
</evidence>
<dbReference type="PANTHER" id="PTHR43701">
    <property type="entry name" value="MEMBRANE TRANSPORTER PROTEIN MJ0441-RELATED"/>
    <property type="match status" value="1"/>
</dbReference>
<feature type="transmembrane region" description="Helical" evidence="5">
    <location>
        <begin position="547"/>
        <end position="563"/>
    </location>
</feature>
<dbReference type="RefSeq" id="WP_245695084.1">
    <property type="nucleotide sequence ID" value="NZ_FNJI01000011.1"/>
</dbReference>
<name>A0A1H0QDB8_9BACT</name>
<gene>
    <name evidence="7" type="ORF">SAMN05660330_01945</name>
</gene>
<feature type="transmembrane region" description="Helical" evidence="5">
    <location>
        <begin position="267"/>
        <end position="300"/>
    </location>
</feature>
<evidence type="ECO:0000256" key="5">
    <source>
        <dbReference type="RuleBase" id="RU363041"/>
    </source>
</evidence>
<reference evidence="7 8" key="1">
    <citation type="submission" date="2016-10" db="EMBL/GenBank/DDBJ databases">
        <authorList>
            <person name="de Groot N.N."/>
        </authorList>
    </citation>
    <scope>NUCLEOTIDE SEQUENCE [LARGE SCALE GENOMIC DNA]</scope>
    <source>
        <strain evidence="7 8">DSM 12130</strain>
    </source>
</reference>
<feature type="transmembrane region" description="Helical" evidence="5">
    <location>
        <begin position="451"/>
        <end position="476"/>
    </location>
</feature>
<keyword evidence="4 5" id="KW-0472">Membrane</keyword>
<keyword evidence="5" id="KW-1003">Cell membrane</keyword>
<keyword evidence="3 5" id="KW-1133">Transmembrane helix</keyword>
<evidence type="ECO:0000256" key="6">
    <source>
        <dbReference type="SAM" id="SignalP"/>
    </source>
</evidence>
<dbReference type="Pfam" id="PF01925">
    <property type="entry name" value="TauE"/>
    <property type="match status" value="1"/>
</dbReference>
<comment type="similarity">
    <text evidence="5">Belongs to the 4-toluene sulfonate uptake permease (TSUP) (TC 2.A.102) family.</text>
</comment>
<dbReference type="Proteomes" id="UP000199073">
    <property type="component" value="Unassembled WGS sequence"/>
</dbReference>
<keyword evidence="8" id="KW-1185">Reference proteome</keyword>
<dbReference type="InterPro" id="IPR002781">
    <property type="entry name" value="TM_pro_TauE-like"/>
</dbReference>
<comment type="subcellular location">
    <subcellularLocation>
        <location evidence="5">Cell membrane</location>
        <topology evidence="5">Multi-pass membrane protein</topology>
    </subcellularLocation>
    <subcellularLocation>
        <location evidence="1">Membrane</location>
        <topology evidence="1">Multi-pass membrane protein</topology>
    </subcellularLocation>
</comment>
<feature type="chain" id="PRO_5011524142" description="Probable membrane transporter protein" evidence="6">
    <location>
        <begin position="28"/>
        <end position="569"/>
    </location>
</feature>
<keyword evidence="2 5" id="KW-0812">Transmembrane</keyword>
<evidence type="ECO:0000256" key="3">
    <source>
        <dbReference type="ARBA" id="ARBA00022989"/>
    </source>
</evidence>
<feature type="transmembrane region" description="Helical" evidence="5">
    <location>
        <begin position="339"/>
        <end position="358"/>
    </location>
</feature>
<feature type="transmembrane region" description="Helical" evidence="5">
    <location>
        <begin position="488"/>
        <end position="512"/>
    </location>
</feature>
<evidence type="ECO:0000313" key="8">
    <source>
        <dbReference type="Proteomes" id="UP000199073"/>
    </source>
</evidence>
<dbReference type="AlphaFoldDB" id="A0A1H0QDB8"/>
<sequence>MNTMRNSFIAILSLTIFLLAGSGLAFAEAKITSSGKVGGTVTIEGAINPGQELYVAIAQQKQFKPADATMPHEKKKFAKTAEKQGFGQDTSIPPLFYVLTTNPKAFGKRVDDTRFGGPSVFLGKGRTKGLYSTYSYLLDKDFDSIDETAKTSLGPITTQQQWNLLKWANETAYGINTIVKEGNRVGKIVIFSRTVLQDESSNNYWDKGTKINLDKNTGKFTATFTSYRHTPPDTAFDVYVNGVKQGDFKLEGKGFWLKKGFRYMNPLWIVIGAIAVGTYFSMIGAAGGMLMAAFQVLIVNTMGPVGVNAANVLKPSNMALTLFSPLGSFYRFAVVEKRVAWPVGLSFGVGIFIGSIWLGKYVSALLPMSAYKEWLAILVVIMGIKTLLEMTPKAMNKRKNIKAMTQKFNAAVKKAKETGEAMEMGSIEPVKTGLTDYRFKFWGEEFRINPLLFAFLGILIGIVSRSFGIGGGFMLVPAMTTIGALPMYVAVPISLIGTCFSSIGSFLGYVMIGYWPDWVLAGAIIIGGFVGGMLGSRAQKMFSEMQLKVVLAITLFFLFFRFFKIEIWI</sequence>
<accession>A0A1H0QDB8</accession>
<feature type="transmembrane region" description="Helical" evidence="5">
    <location>
        <begin position="370"/>
        <end position="388"/>
    </location>
</feature>